<protein>
    <recommendedName>
        <fullName evidence="7">Epidermal patterning factor-like protein</fullName>
    </recommendedName>
</protein>
<keyword evidence="3 7" id="KW-0217">Developmental protein</keyword>
<name>W9R9T3_9ROSA</name>
<evidence type="ECO:0000256" key="1">
    <source>
        <dbReference type="ARBA" id="ARBA00004613"/>
    </source>
</evidence>
<keyword evidence="6" id="KW-1015">Disulfide bond</keyword>
<feature type="chain" id="PRO_5027162470" description="Epidermal patterning factor-like protein" evidence="7">
    <location>
        <begin position="32"/>
        <end position="135"/>
    </location>
</feature>
<dbReference type="Proteomes" id="UP000030645">
    <property type="component" value="Unassembled WGS sequence"/>
</dbReference>
<dbReference type="OrthoDB" id="614712at2759"/>
<evidence type="ECO:0000256" key="3">
    <source>
        <dbReference type="ARBA" id="ARBA00022473"/>
    </source>
</evidence>
<feature type="signal peptide" evidence="7">
    <location>
        <begin position="1"/>
        <end position="31"/>
    </location>
</feature>
<dbReference type="PANTHER" id="PTHR33109:SF7">
    <property type="entry name" value="EPIDERMAL PATTERNING FACTOR-LIKE PROTEIN 2"/>
    <property type="match status" value="1"/>
</dbReference>
<dbReference type="GO" id="GO:0010052">
    <property type="term" value="P:guard cell differentiation"/>
    <property type="evidence" value="ECO:0007669"/>
    <property type="project" value="UniProtKB-UniRule"/>
</dbReference>
<evidence type="ECO:0000256" key="4">
    <source>
        <dbReference type="ARBA" id="ARBA00022525"/>
    </source>
</evidence>
<evidence type="ECO:0000313" key="8">
    <source>
        <dbReference type="EMBL" id="EXB78246.1"/>
    </source>
</evidence>
<dbReference type="Pfam" id="PF17181">
    <property type="entry name" value="EPF"/>
    <property type="match status" value="1"/>
</dbReference>
<dbReference type="AlphaFoldDB" id="W9R9T3"/>
<sequence>MGVNHSFICSHRLSHFTACLLFLSILSSTHFSLMAEGRAMPIPEHKKSISDEMVNEEEKAIVRARIGSRPPRCERRCNSCGHCEAIQVPTNPQVKSGTTKQSSLLSNVQYARGQDNSNYKPMSWKCKCGDFIFNP</sequence>
<comment type="function">
    <text evidence="7">Controls stomatal patterning.</text>
</comment>
<dbReference type="PANTHER" id="PTHR33109">
    <property type="entry name" value="EPIDERMAL PATTERNING FACTOR-LIKE PROTEIN 4"/>
    <property type="match status" value="1"/>
</dbReference>
<proteinExistence type="inferred from homology"/>
<evidence type="ECO:0000256" key="2">
    <source>
        <dbReference type="ARBA" id="ARBA00008127"/>
    </source>
</evidence>
<dbReference type="EMBL" id="KE344769">
    <property type="protein sequence ID" value="EXB78246.1"/>
    <property type="molecule type" value="Genomic_DNA"/>
</dbReference>
<evidence type="ECO:0000313" key="9">
    <source>
        <dbReference type="Proteomes" id="UP000030645"/>
    </source>
</evidence>
<evidence type="ECO:0000256" key="5">
    <source>
        <dbReference type="ARBA" id="ARBA00022729"/>
    </source>
</evidence>
<keyword evidence="5 7" id="KW-0732">Signal</keyword>
<dbReference type="STRING" id="981085.W9R9T3"/>
<gene>
    <name evidence="8" type="ORF">L484_007764</name>
</gene>
<evidence type="ECO:0000256" key="7">
    <source>
        <dbReference type="RuleBase" id="RU367102"/>
    </source>
</evidence>
<keyword evidence="4 7" id="KW-0964">Secreted</keyword>
<accession>W9R9T3</accession>
<keyword evidence="9" id="KW-1185">Reference proteome</keyword>
<comment type="subcellular location">
    <subcellularLocation>
        <location evidence="1 7">Secreted</location>
    </subcellularLocation>
</comment>
<dbReference type="KEGG" id="mnt:21391156"/>
<dbReference type="eggNOG" id="ENOG502S846">
    <property type="taxonomic scope" value="Eukaryota"/>
</dbReference>
<dbReference type="GO" id="GO:0005576">
    <property type="term" value="C:extracellular region"/>
    <property type="evidence" value="ECO:0007669"/>
    <property type="project" value="UniProtKB-SubCell"/>
</dbReference>
<organism evidence="8 9">
    <name type="scientific">Morus notabilis</name>
    <dbReference type="NCBI Taxonomy" id="981085"/>
    <lineage>
        <taxon>Eukaryota</taxon>
        <taxon>Viridiplantae</taxon>
        <taxon>Streptophyta</taxon>
        <taxon>Embryophyta</taxon>
        <taxon>Tracheophyta</taxon>
        <taxon>Spermatophyta</taxon>
        <taxon>Magnoliopsida</taxon>
        <taxon>eudicotyledons</taxon>
        <taxon>Gunneridae</taxon>
        <taxon>Pentapetalae</taxon>
        <taxon>rosids</taxon>
        <taxon>fabids</taxon>
        <taxon>Rosales</taxon>
        <taxon>Moraceae</taxon>
        <taxon>Moreae</taxon>
        <taxon>Morus</taxon>
    </lineage>
</organism>
<comment type="similarity">
    <text evidence="2 7">Belongs to the plant cysteine rich small secretory peptide family. Epidermal patterning factor subfamily.</text>
</comment>
<reference evidence="9" key="1">
    <citation type="submission" date="2013-01" db="EMBL/GenBank/DDBJ databases">
        <title>Draft Genome Sequence of a Mulberry Tree, Morus notabilis C.K. Schneid.</title>
        <authorList>
            <person name="He N."/>
            <person name="Zhao S."/>
        </authorList>
    </citation>
    <scope>NUCLEOTIDE SEQUENCE</scope>
</reference>
<evidence type="ECO:0000256" key="6">
    <source>
        <dbReference type="ARBA" id="ARBA00023157"/>
    </source>
</evidence>
<dbReference type="InterPro" id="IPR039455">
    <property type="entry name" value="EPFL"/>
</dbReference>